<organism evidence="2 3">
    <name type="scientific">Nocardioides marmoriginsengisoli</name>
    <dbReference type="NCBI Taxonomy" id="661483"/>
    <lineage>
        <taxon>Bacteria</taxon>
        <taxon>Bacillati</taxon>
        <taxon>Actinomycetota</taxon>
        <taxon>Actinomycetes</taxon>
        <taxon>Propionibacteriales</taxon>
        <taxon>Nocardioidaceae</taxon>
        <taxon>Nocardioides</taxon>
    </lineage>
</organism>
<feature type="region of interest" description="Disordered" evidence="1">
    <location>
        <begin position="91"/>
        <end position="138"/>
    </location>
</feature>
<reference evidence="2 3" key="1">
    <citation type="submission" date="2018-11" db="EMBL/GenBank/DDBJ databases">
        <authorList>
            <person name="Li F."/>
        </authorList>
    </citation>
    <scope>NUCLEOTIDE SEQUENCE [LARGE SCALE GENOMIC DNA]</scope>
    <source>
        <strain evidence="2 3">Gsoil 097</strain>
    </source>
</reference>
<protein>
    <submittedName>
        <fullName evidence="2">Uncharacterized protein</fullName>
    </submittedName>
</protein>
<name>A0A3N0CMK1_9ACTN</name>
<accession>A0A3N0CMK1</accession>
<feature type="compositionally biased region" description="Basic residues" evidence="1">
    <location>
        <begin position="123"/>
        <end position="138"/>
    </location>
</feature>
<sequence length="138" mass="16248">MRYERGRIRFDVRCLTDHMLNRYASSWNAGAKRYLLAHSPNVNLYDVMHEYAAVVDVLYGWHRERLYEYQFATLKEWEALAAEFREMTETLEPGKLSEHDPGATFVVPEDMNIPSRTGTRPPSRARAKNNNSKRKKRK</sequence>
<proteinExistence type="predicted"/>
<keyword evidence="3" id="KW-1185">Reference proteome</keyword>
<evidence type="ECO:0000313" key="3">
    <source>
        <dbReference type="Proteomes" id="UP000267128"/>
    </source>
</evidence>
<comment type="caution">
    <text evidence="2">The sequence shown here is derived from an EMBL/GenBank/DDBJ whole genome shotgun (WGS) entry which is preliminary data.</text>
</comment>
<evidence type="ECO:0000256" key="1">
    <source>
        <dbReference type="SAM" id="MobiDB-lite"/>
    </source>
</evidence>
<gene>
    <name evidence="2" type="ORF">EFK50_07090</name>
</gene>
<dbReference type="EMBL" id="RJSE01000005">
    <property type="protein sequence ID" value="RNL64286.1"/>
    <property type="molecule type" value="Genomic_DNA"/>
</dbReference>
<dbReference type="AlphaFoldDB" id="A0A3N0CMK1"/>
<dbReference type="Proteomes" id="UP000267128">
    <property type="component" value="Unassembled WGS sequence"/>
</dbReference>
<evidence type="ECO:0000313" key="2">
    <source>
        <dbReference type="EMBL" id="RNL64286.1"/>
    </source>
</evidence>
<dbReference type="RefSeq" id="WP_123226862.1">
    <property type="nucleotide sequence ID" value="NZ_RJSE01000005.1"/>
</dbReference>